<organism evidence="2 3">
    <name type="scientific">Caerostris extrusa</name>
    <name type="common">Bark spider</name>
    <name type="synonym">Caerostris bankana</name>
    <dbReference type="NCBI Taxonomy" id="172846"/>
    <lineage>
        <taxon>Eukaryota</taxon>
        <taxon>Metazoa</taxon>
        <taxon>Ecdysozoa</taxon>
        <taxon>Arthropoda</taxon>
        <taxon>Chelicerata</taxon>
        <taxon>Arachnida</taxon>
        <taxon>Araneae</taxon>
        <taxon>Araneomorphae</taxon>
        <taxon>Entelegynae</taxon>
        <taxon>Araneoidea</taxon>
        <taxon>Araneidae</taxon>
        <taxon>Caerostris</taxon>
    </lineage>
</organism>
<dbReference type="AlphaFoldDB" id="A0AAV4R9U6"/>
<feature type="region of interest" description="Disordered" evidence="1">
    <location>
        <begin position="9"/>
        <end position="49"/>
    </location>
</feature>
<sequence>MVTECVPQWNVRKGDTHLGRHPSGKGVPERSEGGNRTPNENPREKFPQSGDRFALFWRRSRFAGPRSRERMRTFHSRARWLCTGAGCRRLSTETVSTKNYANVSQCNHWAHHLIRKNIAANFLLVPFSDSDFYLKI</sequence>
<proteinExistence type="predicted"/>
<dbReference type="EMBL" id="BPLR01007477">
    <property type="protein sequence ID" value="GIY17177.1"/>
    <property type="molecule type" value="Genomic_DNA"/>
</dbReference>
<comment type="caution">
    <text evidence="2">The sequence shown here is derived from an EMBL/GenBank/DDBJ whole genome shotgun (WGS) entry which is preliminary data.</text>
</comment>
<reference evidence="2 3" key="1">
    <citation type="submission" date="2021-06" db="EMBL/GenBank/DDBJ databases">
        <title>Caerostris extrusa draft genome.</title>
        <authorList>
            <person name="Kono N."/>
            <person name="Arakawa K."/>
        </authorList>
    </citation>
    <scope>NUCLEOTIDE SEQUENCE [LARGE SCALE GENOMIC DNA]</scope>
</reference>
<evidence type="ECO:0000313" key="3">
    <source>
        <dbReference type="Proteomes" id="UP001054945"/>
    </source>
</evidence>
<name>A0AAV4R9U6_CAEEX</name>
<dbReference type="Proteomes" id="UP001054945">
    <property type="component" value="Unassembled WGS sequence"/>
</dbReference>
<protein>
    <submittedName>
        <fullName evidence="2">Uncharacterized protein</fullName>
    </submittedName>
</protein>
<evidence type="ECO:0000256" key="1">
    <source>
        <dbReference type="SAM" id="MobiDB-lite"/>
    </source>
</evidence>
<evidence type="ECO:0000313" key="2">
    <source>
        <dbReference type="EMBL" id="GIY17177.1"/>
    </source>
</evidence>
<gene>
    <name evidence="2" type="ORF">CEXT_755931</name>
</gene>
<accession>A0AAV4R9U6</accession>
<keyword evidence="3" id="KW-1185">Reference proteome</keyword>